<dbReference type="InterPro" id="IPR000073">
    <property type="entry name" value="AB_hydrolase_1"/>
</dbReference>
<gene>
    <name evidence="5" type="ORF">CSSPJE1EN1_LOCUS5432</name>
</gene>
<protein>
    <recommendedName>
        <fullName evidence="4">AB hydrolase-1 domain-containing protein</fullName>
    </recommendedName>
</protein>
<dbReference type="InterPro" id="IPR029058">
    <property type="entry name" value="AB_hydrolase_fold"/>
</dbReference>
<evidence type="ECO:0000256" key="2">
    <source>
        <dbReference type="ARBA" id="ARBA00038334"/>
    </source>
</evidence>
<evidence type="ECO:0000313" key="5">
    <source>
        <dbReference type="EMBL" id="CAK9259954.1"/>
    </source>
</evidence>
<evidence type="ECO:0000256" key="3">
    <source>
        <dbReference type="SAM" id="Phobius"/>
    </source>
</evidence>
<sequence>MAEITHRLIKTNGITIHIAEQGSGPAVVLLHGFPELWYSWRHQMPALAEAGFHAIALDMRGYGESEAPVGIETILHFMWWAISLVSLMLLARNRYLHI</sequence>
<dbReference type="SUPFAM" id="SSF53474">
    <property type="entry name" value="alpha/beta-Hydrolases"/>
    <property type="match status" value="1"/>
</dbReference>
<proteinExistence type="inferred from homology"/>
<dbReference type="PRINTS" id="PR00412">
    <property type="entry name" value="EPOXHYDRLASE"/>
</dbReference>
<dbReference type="InterPro" id="IPR000639">
    <property type="entry name" value="Epox_hydrolase-like"/>
</dbReference>
<keyword evidence="3" id="KW-1133">Transmembrane helix</keyword>
<evidence type="ECO:0000256" key="1">
    <source>
        <dbReference type="ARBA" id="ARBA00022801"/>
    </source>
</evidence>
<dbReference type="PANTHER" id="PTHR43329">
    <property type="entry name" value="EPOXIDE HYDROLASE"/>
    <property type="match status" value="1"/>
</dbReference>
<reference evidence="5" key="1">
    <citation type="submission" date="2024-02" db="EMBL/GenBank/DDBJ databases">
        <authorList>
            <consortium name="ELIXIR-Norway"/>
            <consortium name="Elixir Norway"/>
        </authorList>
    </citation>
    <scope>NUCLEOTIDE SEQUENCE</scope>
</reference>
<keyword evidence="1" id="KW-0378">Hydrolase</keyword>
<accession>A0ABP0VZN4</accession>
<feature type="domain" description="AB hydrolase-1" evidence="4">
    <location>
        <begin position="25"/>
        <end position="70"/>
    </location>
</feature>
<feature type="transmembrane region" description="Helical" evidence="3">
    <location>
        <begin position="74"/>
        <end position="91"/>
    </location>
</feature>
<evidence type="ECO:0000313" key="6">
    <source>
        <dbReference type="Proteomes" id="UP001497444"/>
    </source>
</evidence>
<organism evidence="5 6">
    <name type="scientific">Sphagnum jensenii</name>
    <dbReference type="NCBI Taxonomy" id="128206"/>
    <lineage>
        <taxon>Eukaryota</taxon>
        <taxon>Viridiplantae</taxon>
        <taxon>Streptophyta</taxon>
        <taxon>Embryophyta</taxon>
        <taxon>Bryophyta</taxon>
        <taxon>Sphagnophytina</taxon>
        <taxon>Sphagnopsida</taxon>
        <taxon>Sphagnales</taxon>
        <taxon>Sphagnaceae</taxon>
        <taxon>Sphagnum</taxon>
    </lineage>
</organism>
<keyword evidence="3" id="KW-0812">Transmembrane</keyword>
<comment type="similarity">
    <text evidence="2">Belongs to the AB hydrolase superfamily. Epoxide hydrolase family.</text>
</comment>
<keyword evidence="6" id="KW-1185">Reference proteome</keyword>
<evidence type="ECO:0000259" key="4">
    <source>
        <dbReference type="Pfam" id="PF00561"/>
    </source>
</evidence>
<dbReference type="Gene3D" id="3.40.50.1820">
    <property type="entry name" value="alpha/beta hydrolase"/>
    <property type="match status" value="1"/>
</dbReference>
<dbReference type="EMBL" id="OZ020107">
    <property type="protein sequence ID" value="CAK9259954.1"/>
    <property type="molecule type" value="Genomic_DNA"/>
</dbReference>
<keyword evidence="3" id="KW-0472">Membrane</keyword>
<dbReference type="Pfam" id="PF00561">
    <property type="entry name" value="Abhydrolase_1"/>
    <property type="match status" value="1"/>
</dbReference>
<name>A0ABP0VZN4_9BRYO</name>
<dbReference type="Proteomes" id="UP001497444">
    <property type="component" value="Chromosome 12"/>
</dbReference>